<keyword evidence="5" id="KW-0520">NAD</keyword>
<dbReference type="GO" id="GO:0050660">
    <property type="term" value="F:flavin adenine dinucleotide binding"/>
    <property type="evidence" value="ECO:0007669"/>
    <property type="project" value="InterPro"/>
</dbReference>
<reference evidence="8 9" key="1">
    <citation type="submission" date="2018-06" db="EMBL/GenBank/DDBJ databases">
        <authorList>
            <consortium name="Pathogen Informatics"/>
            <person name="Doyle S."/>
        </authorList>
    </citation>
    <scope>NUCLEOTIDE SEQUENCE [LARGE SCALE GENOMIC DNA]</scope>
    <source>
        <strain evidence="8 9">NCTC12195</strain>
    </source>
</reference>
<evidence type="ECO:0000259" key="7">
    <source>
        <dbReference type="Pfam" id="PF01134"/>
    </source>
</evidence>
<dbReference type="GO" id="GO:0002098">
    <property type="term" value="P:tRNA wobble uridine modification"/>
    <property type="evidence" value="ECO:0007669"/>
    <property type="project" value="TreeGrafter"/>
</dbReference>
<dbReference type="GO" id="GO:0030488">
    <property type="term" value="P:tRNA methylation"/>
    <property type="evidence" value="ECO:0007669"/>
    <property type="project" value="TreeGrafter"/>
</dbReference>
<evidence type="ECO:0000256" key="3">
    <source>
        <dbReference type="ARBA" id="ARBA00022694"/>
    </source>
</evidence>
<dbReference type="Gene3D" id="2.40.30.260">
    <property type="match status" value="1"/>
</dbReference>
<name>A0A380FB84_STAGA</name>
<dbReference type="AlphaFoldDB" id="A0A380FB84"/>
<evidence type="ECO:0000256" key="1">
    <source>
        <dbReference type="ARBA" id="ARBA00001974"/>
    </source>
</evidence>
<evidence type="ECO:0000256" key="4">
    <source>
        <dbReference type="ARBA" id="ARBA00022827"/>
    </source>
</evidence>
<gene>
    <name evidence="8" type="primary">mnmG_2</name>
    <name evidence="8" type="ORF">NCTC12195_00405</name>
</gene>
<evidence type="ECO:0000256" key="2">
    <source>
        <dbReference type="ARBA" id="ARBA00022630"/>
    </source>
</evidence>
<dbReference type="EMBL" id="UHDK01000001">
    <property type="protein sequence ID" value="SUM31000.1"/>
    <property type="molecule type" value="Genomic_DNA"/>
</dbReference>
<sequence>MKYSSGPNHQLPSISLADNLRSLGFEVVRFKTGTPPRVNAKTIDYSKTEIQPGDDVGRAFSFETTEYILDQLPCWLTYTNGETHQVIDDNLHLSAMYSGMIKGTGPRYCPIN</sequence>
<dbReference type="Pfam" id="PF01134">
    <property type="entry name" value="GIDA"/>
    <property type="match status" value="1"/>
</dbReference>
<organism evidence="8 9">
    <name type="scientific">Staphylococcus gallinarum</name>
    <dbReference type="NCBI Taxonomy" id="1293"/>
    <lineage>
        <taxon>Bacteria</taxon>
        <taxon>Bacillati</taxon>
        <taxon>Bacillota</taxon>
        <taxon>Bacilli</taxon>
        <taxon>Bacillales</taxon>
        <taxon>Staphylococcaceae</taxon>
        <taxon>Staphylococcus</taxon>
    </lineage>
</organism>
<dbReference type="InterPro" id="IPR040131">
    <property type="entry name" value="MnmG_N"/>
</dbReference>
<keyword evidence="4" id="KW-0274">FAD</keyword>
<dbReference type="GO" id="GO:0005829">
    <property type="term" value="C:cytosol"/>
    <property type="evidence" value="ECO:0007669"/>
    <property type="project" value="TreeGrafter"/>
</dbReference>
<dbReference type="InterPro" id="IPR036188">
    <property type="entry name" value="FAD/NAD-bd_sf"/>
</dbReference>
<evidence type="ECO:0000313" key="8">
    <source>
        <dbReference type="EMBL" id="SUM31000.1"/>
    </source>
</evidence>
<dbReference type="Proteomes" id="UP000255277">
    <property type="component" value="Unassembled WGS sequence"/>
</dbReference>
<evidence type="ECO:0000256" key="6">
    <source>
        <dbReference type="ARBA" id="ARBA00025948"/>
    </source>
</evidence>
<comment type="cofactor">
    <cofactor evidence="1">
        <name>FAD</name>
        <dbReference type="ChEBI" id="CHEBI:57692"/>
    </cofactor>
</comment>
<dbReference type="InterPro" id="IPR002218">
    <property type="entry name" value="MnmG-rel"/>
</dbReference>
<accession>A0A380FB84</accession>
<evidence type="ECO:0000256" key="5">
    <source>
        <dbReference type="ARBA" id="ARBA00023027"/>
    </source>
</evidence>
<dbReference type="PANTHER" id="PTHR11806:SF0">
    <property type="entry name" value="PROTEIN MTO1 HOMOLOG, MITOCHONDRIAL"/>
    <property type="match status" value="1"/>
</dbReference>
<comment type="subunit">
    <text evidence="6">Homodimer. Heterotetramer of two MnmE and two MnmG subunits.</text>
</comment>
<dbReference type="PANTHER" id="PTHR11806">
    <property type="entry name" value="GLUCOSE INHIBITED DIVISION PROTEIN A"/>
    <property type="match status" value="1"/>
</dbReference>
<protein>
    <submittedName>
        <fullName evidence="8">tRNA uridine 5-carboxymethylaminomethyl modification enzyme GidA</fullName>
    </submittedName>
</protein>
<keyword evidence="3" id="KW-0819">tRNA processing</keyword>
<dbReference type="SUPFAM" id="SSF51905">
    <property type="entry name" value="FAD/NAD(P)-binding domain"/>
    <property type="match status" value="1"/>
</dbReference>
<proteinExistence type="predicted"/>
<keyword evidence="2" id="KW-0285">Flavoprotein</keyword>
<evidence type="ECO:0000313" key="9">
    <source>
        <dbReference type="Proteomes" id="UP000255277"/>
    </source>
</evidence>
<feature type="domain" description="MnmG N-terminal" evidence="7">
    <location>
        <begin position="2"/>
        <end position="110"/>
    </location>
</feature>